<comment type="similarity">
    <text evidence="1">Belongs to the UPF0319 family.</text>
</comment>
<organism evidence="4 5">
    <name type="scientific">Vibrio fortis</name>
    <dbReference type="NCBI Taxonomy" id="212667"/>
    <lineage>
        <taxon>Bacteria</taxon>
        <taxon>Pseudomonadati</taxon>
        <taxon>Pseudomonadota</taxon>
        <taxon>Gammaproteobacteria</taxon>
        <taxon>Vibrionales</taxon>
        <taxon>Vibrionaceae</taxon>
        <taxon>Vibrio</taxon>
    </lineage>
</organism>
<proteinExistence type="inferred from homology"/>
<feature type="chain" id="PRO_5024430724" evidence="3">
    <location>
        <begin position="21"/>
        <end position="220"/>
    </location>
</feature>
<dbReference type="PANTHER" id="PTHR38108:SF1">
    <property type="entry name" value="UPF0319 PROTEIN YCCT"/>
    <property type="match status" value="1"/>
</dbReference>
<dbReference type="Pfam" id="PF09829">
    <property type="entry name" value="DUF2057"/>
    <property type="match status" value="1"/>
</dbReference>
<evidence type="ECO:0000256" key="2">
    <source>
        <dbReference type="ARBA" id="ARBA00022729"/>
    </source>
</evidence>
<dbReference type="EMBL" id="VXDD01000001">
    <property type="protein sequence ID" value="KAB0304060.1"/>
    <property type="molecule type" value="Genomic_DNA"/>
</dbReference>
<protein>
    <submittedName>
        <fullName evidence="4">DUF2057 domain-containing protein</fullName>
    </submittedName>
</protein>
<evidence type="ECO:0000256" key="1">
    <source>
        <dbReference type="ARBA" id="ARBA00008490"/>
    </source>
</evidence>
<dbReference type="AlphaFoldDB" id="A0A5N3SB33"/>
<dbReference type="RefSeq" id="WP_150895180.1">
    <property type="nucleotide sequence ID" value="NZ_VXDD01000001.1"/>
</dbReference>
<dbReference type="Proteomes" id="UP000326687">
    <property type="component" value="Unassembled WGS sequence"/>
</dbReference>
<evidence type="ECO:0000313" key="4">
    <source>
        <dbReference type="EMBL" id="KAB0304060.1"/>
    </source>
</evidence>
<evidence type="ECO:0000313" key="5">
    <source>
        <dbReference type="Proteomes" id="UP000326687"/>
    </source>
</evidence>
<name>A0A5N3SB33_9VIBR</name>
<keyword evidence="2 3" id="KW-0732">Signal</keyword>
<dbReference type="InterPro" id="IPR018635">
    <property type="entry name" value="UPF0319"/>
</dbReference>
<sequence>MKKIWLVLGLLTVVVGSVSAATLTPHKGVSILFINEQKAENKISGNHINEGFNQVLVRFDKKFGNSGVYSSAPYILSFNVTGDEVQIKPPKTRSYIEAEKVFESENPSWDVVQDDVAIKFKQDVIERKPGFVPFGGLDSRLVEYNESNAIYFKNGVLLDKPAEAVVLAPVTTGIATKNDTKIQQQPKATEAHNVEQLKAWYLKASKQERKEFRKWMIDQE</sequence>
<comment type="caution">
    <text evidence="4">The sequence shown here is derived from an EMBL/GenBank/DDBJ whole genome shotgun (WGS) entry which is preliminary data.</text>
</comment>
<gene>
    <name evidence="4" type="ORF">F2Z80_08990</name>
</gene>
<evidence type="ECO:0000256" key="3">
    <source>
        <dbReference type="SAM" id="SignalP"/>
    </source>
</evidence>
<feature type="signal peptide" evidence="3">
    <location>
        <begin position="1"/>
        <end position="20"/>
    </location>
</feature>
<dbReference type="PANTHER" id="PTHR38108">
    <property type="entry name" value="UPF0319 PROTEIN YCCT"/>
    <property type="match status" value="1"/>
</dbReference>
<reference evidence="4 5" key="1">
    <citation type="submission" date="2019-09" db="EMBL/GenBank/DDBJ databases">
        <title>Vibrio Fortis S7-72.</title>
        <authorList>
            <person name="Das S.K."/>
        </authorList>
    </citation>
    <scope>NUCLEOTIDE SEQUENCE [LARGE SCALE GENOMIC DNA]</scope>
    <source>
        <strain evidence="4 5">S7-72</strain>
    </source>
</reference>
<accession>A0A5N3SB33</accession>